<comment type="caution">
    <text evidence="1">The sequence shown here is derived from an EMBL/GenBank/DDBJ whole genome shotgun (WGS) entry which is preliminary data.</text>
</comment>
<organism evidence="1 2">
    <name type="scientific">Trametes sanguinea</name>
    <dbReference type="NCBI Taxonomy" id="158606"/>
    <lineage>
        <taxon>Eukaryota</taxon>
        <taxon>Fungi</taxon>
        <taxon>Dikarya</taxon>
        <taxon>Basidiomycota</taxon>
        <taxon>Agaricomycotina</taxon>
        <taxon>Agaricomycetes</taxon>
        <taxon>Polyporales</taxon>
        <taxon>Polyporaceae</taxon>
        <taxon>Trametes</taxon>
    </lineage>
</organism>
<evidence type="ECO:0000313" key="1">
    <source>
        <dbReference type="EMBL" id="KAJ2989044.1"/>
    </source>
</evidence>
<dbReference type="Proteomes" id="UP001144978">
    <property type="component" value="Unassembled WGS sequence"/>
</dbReference>
<name>A0ACC1PBF6_9APHY</name>
<accession>A0ACC1PBF6</accession>
<gene>
    <name evidence="1" type="ORF">NUW54_g8912</name>
</gene>
<protein>
    <submittedName>
        <fullName evidence="1">Uncharacterized protein</fullName>
    </submittedName>
</protein>
<reference evidence="1" key="1">
    <citation type="submission" date="2022-08" db="EMBL/GenBank/DDBJ databases">
        <title>Genome Sequence of Pycnoporus sanguineus.</title>
        <authorList>
            <person name="Buettner E."/>
        </authorList>
    </citation>
    <scope>NUCLEOTIDE SEQUENCE</scope>
    <source>
        <strain evidence="1">CG-C14</strain>
    </source>
</reference>
<evidence type="ECO:0000313" key="2">
    <source>
        <dbReference type="Proteomes" id="UP001144978"/>
    </source>
</evidence>
<proteinExistence type="predicted"/>
<dbReference type="EMBL" id="JANSHE010002863">
    <property type="protein sequence ID" value="KAJ2989044.1"/>
    <property type="molecule type" value="Genomic_DNA"/>
</dbReference>
<keyword evidence="2" id="KW-1185">Reference proteome</keyword>
<sequence length="316" mass="35510">MHDDAVEDMANAFPSSSQPQQGSLRGHNLSTDLQAALHNQALDRASSTGVATLQERLSRRAMDQITRIQRMTTADLNHALQWEAQFAEALEELDAIEGVTASLLRTVIQLRWHQASYDTRMVQLEDEIKRVDVRLEDVMEPFKASYRNAEATLRKSTEAMKRYQTHCAERIDALQSSFKKTQCDLTVLQSQWGLYKDKLDELQDHLAPTEQKTEALSHQCAELERKEEALRTALQRVEEELADLESHAVFDVDQSSSPSLEDEMQAALVSQDEMQATLMSHPAPTRDSEGWWDLPGSRGSSPSVSTVSAWNAPAFG</sequence>